<dbReference type="InterPro" id="IPR036477">
    <property type="entry name" value="Formyl_transf_N_sf"/>
</dbReference>
<sequence length="364" mass="39509">MQSGVMIRRFYSHITAISSSSSSSSLKNPISNKKKLVFLGSPQVSVSVLDKLLNASTAPDSLFEVTAIVTQPPSRKGRGRKLTPSPVGQVALERGFTPDLIFTPEKAGEEIFLSNLSALQPEVCVTSAYGNILPSKFLKIPPLGTINIHPSMLPLYRGAAPIQRALQDGVKETGVSLVYTVRAMDAGPIIACERVKVDDHVKAPELMALLFDQGSELLIRELPSIIDGSARLKAHPQDDSKATLAPKLSPEESWLSFDQEAIVLHNKVRAFAGWPGTRARVRVVNLSTGHESNLEFKVITTRVCDHSNSQGDEKDDVTFVKGALVFPCGGHSALEVLEILLPGKKIMTATAFWNGLRGRKLKKL</sequence>
<proteinExistence type="inferred from homology"/>
<dbReference type="EMBL" id="KZ305019">
    <property type="protein sequence ID" value="PIA63737.1"/>
    <property type="molecule type" value="Genomic_DNA"/>
</dbReference>
<dbReference type="NCBIfam" id="TIGR00460">
    <property type="entry name" value="fmt"/>
    <property type="match status" value="1"/>
</dbReference>
<organism evidence="8 9">
    <name type="scientific">Aquilegia coerulea</name>
    <name type="common">Rocky mountain columbine</name>
    <dbReference type="NCBI Taxonomy" id="218851"/>
    <lineage>
        <taxon>Eukaryota</taxon>
        <taxon>Viridiplantae</taxon>
        <taxon>Streptophyta</taxon>
        <taxon>Embryophyta</taxon>
        <taxon>Tracheophyta</taxon>
        <taxon>Spermatophyta</taxon>
        <taxon>Magnoliopsida</taxon>
        <taxon>Ranunculales</taxon>
        <taxon>Ranunculaceae</taxon>
        <taxon>Thalictroideae</taxon>
        <taxon>Aquilegia</taxon>
    </lineage>
</organism>
<dbReference type="InterPro" id="IPR044135">
    <property type="entry name" value="Met-tRNA-FMT_C"/>
</dbReference>
<keyword evidence="9" id="KW-1185">Reference proteome</keyword>
<dbReference type="AlphaFoldDB" id="A0A2G5F760"/>
<dbReference type="FunFam" id="3.40.50.170:FF:000010">
    <property type="entry name" value="Methionyl-tRNA formyltransferase"/>
    <property type="match status" value="1"/>
</dbReference>
<dbReference type="Gene3D" id="3.10.25.10">
    <property type="entry name" value="Formyl transferase, C-terminal domain"/>
    <property type="match status" value="1"/>
</dbReference>
<dbReference type="InterPro" id="IPR037022">
    <property type="entry name" value="Formyl_trans_C_sf"/>
</dbReference>
<evidence type="ECO:0000259" key="6">
    <source>
        <dbReference type="Pfam" id="PF00551"/>
    </source>
</evidence>
<gene>
    <name evidence="8" type="ORF">AQUCO_00201228v1</name>
</gene>
<evidence type="ECO:0000256" key="3">
    <source>
        <dbReference type="ARBA" id="ARBA00014185"/>
    </source>
</evidence>
<keyword evidence="4" id="KW-0808">Transferase</keyword>
<dbReference type="HAMAP" id="MF_00182">
    <property type="entry name" value="Formyl_trans"/>
    <property type="match status" value="1"/>
</dbReference>
<dbReference type="PANTHER" id="PTHR11138">
    <property type="entry name" value="METHIONYL-TRNA FORMYLTRANSFERASE"/>
    <property type="match status" value="1"/>
</dbReference>
<dbReference type="Pfam" id="PF00551">
    <property type="entry name" value="Formyl_trans_N"/>
    <property type="match status" value="1"/>
</dbReference>
<dbReference type="Pfam" id="PF02911">
    <property type="entry name" value="Formyl_trans_C"/>
    <property type="match status" value="1"/>
</dbReference>
<dbReference type="GO" id="GO:0004479">
    <property type="term" value="F:methionyl-tRNA formyltransferase activity"/>
    <property type="evidence" value="ECO:0007669"/>
    <property type="project" value="UniProtKB-EC"/>
</dbReference>
<evidence type="ECO:0000256" key="5">
    <source>
        <dbReference type="ARBA" id="ARBA00022917"/>
    </source>
</evidence>
<evidence type="ECO:0000313" key="9">
    <source>
        <dbReference type="Proteomes" id="UP000230069"/>
    </source>
</evidence>
<dbReference type="Proteomes" id="UP000230069">
    <property type="component" value="Unassembled WGS sequence"/>
</dbReference>
<dbReference type="InterPro" id="IPR005793">
    <property type="entry name" value="Formyl_trans_C"/>
</dbReference>
<dbReference type="InterPro" id="IPR041711">
    <property type="entry name" value="Met-tRNA-FMT_N"/>
</dbReference>
<dbReference type="GO" id="GO:0005739">
    <property type="term" value="C:mitochondrion"/>
    <property type="evidence" value="ECO:0007669"/>
    <property type="project" value="TreeGrafter"/>
</dbReference>
<evidence type="ECO:0000313" key="8">
    <source>
        <dbReference type="EMBL" id="PIA63737.1"/>
    </source>
</evidence>
<dbReference type="OrthoDB" id="10268103at2759"/>
<protein>
    <recommendedName>
        <fullName evidence="3">Methionyl-tRNA formyltransferase, mitochondrial</fullName>
        <ecNumber evidence="2">2.1.2.9</ecNumber>
    </recommendedName>
</protein>
<dbReference type="SUPFAM" id="SSF50486">
    <property type="entry name" value="FMT C-terminal domain-like"/>
    <property type="match status" value="1"/>
</dbReference>
<name>A0A2G5F760_AQUCA</name>
<dbReference type="InterPro" id="IPR002376">
    <property type="entry name" value="Formyl_transf_N"/>
</dbReference>
<evidence type="ECO:0000259" key="7">
    <source>
        <dbReference type="Pfam" id="PF02911"/>
    </source>
</evidence>
<dbReference type="Gene3D" id="3.40.50.170">
    <property type="entry name" value="Formyl transferase, N-terminal domain"/>
    <property type="match status" value="1"/>
</dbReference>
<dbReference type="EC" id="2.1.2.9" evidence="2"/>
<dbReference type="CDD" id="cd08646">
    <property type="entry name" value="FMT_core_Met-tRNA-FMT_N"/>
    <property type="match status" value="1"/>
</dbReference>
<dbReference type="SUPFAM" id="SSF53328">
    <property type="entry name" value="Formyltransferase"/>
    <property type="match status" value="1"/>
</dbReference>
<dbReference type="CDD" id="cd08704">
    <property type="entry name" value="Met_tRNA_FMT_C"/>
    <property type="match status" value="1"/>
</dbReference>
<dbReference type="InterPro" id="IPR011034">
    <property type="entry name" value="Formyl_transferase-like_C_sf"/>
</dbReference>
<accession>A0A2G5F760</accession>
<feature type="domain" description="Formyl transferase N-terminal" evidence="6">
    <location>
        <begin position="35"/>
        <end position="220"/>
    </location>
</feature>
<evidence type="ECO:0000256" key="2">
    <source>
        <dbReference type="ARBA" id="ARBA00012261"/>
    </source>
</evidence>
<comment type="similarity">
    <text evidence="1">Belongs to the Fmt family.</text>
</comment>
<dbReference type="InterPro" id="IPR005794">
    <property type="entry name" value="Fmt"/>
</dbReference>
<dbReference type="PANTHER" id="PTHR11138:SF5">
    <property type="entry name" value="METHIONYL-TRNA FORMYLTRANSFERASE, MITOCHONDRIAL"/>
    <property type="match status" value="1"/>
</dbReference>
<evidence type="ECO:0000256" key="1">
    <source>
        <dbReference type="ARBA" id="ARBA00010699"/>
    </source>
</evidence>
<keyword evidence="5" id="KW-0648">Protein biosynthesis</keyword>
<reference evidence="8 9" key="1">
    <citation type="submission" date="2017-09" db="EMBL/GenBank/DDBJ databases">
        <title>WGS assembly of Aquilegia coerulea Goldsmith.</title>
        <authorList>
            <person name="Hodges S."/>
            <person name="Kramer E."/>
            <person name="Nordborg M."/>
            <person name="Tomkins J."/>
            <person name="Borevitz J."/>
            <person name="Derieg N."/>
            <person name="Yan J."/>
            <person name="Mihaltcheva S."/>
            <person name="Hayes R.D."/>
            <person name="Rokhsar D."/>
        </authorList>
    </citation>
    <scope>NUCLEOTIDE SEQUENCE [LARGE SCALE GENOMIC DNA]</scope>
    <source>
        <strain evidence="9">cv. Goldsmith</strain>
    </source>
</reference>
<evidence type="ECO:0000256" key="4">
    <source>
        <dbReference type="ARBA" id="ARBA00022679"/>
    </source>
</evidence>
<feature type="domain" description="Formyl transferase C-terminal" evidence="7">
    <location>
        <begin position="247"/>
        <end position="356"/>
    </location>
</feature>